<gene>
    <name evidence="2" type="ORF">RHGRI_004960</name>
</gene>
<evidence type="ECO:0000313" key="2">
    <source>
        <dbReference type="EMBL" id="KAG5562087.1"/>
    </source>
</evidence>
<dbReference type="EMBL" id="JACTNZ010000002">
    <property type="protein sequence ID" value="KAG5562087.1"/>
    <property type="molecule type" value="Genomic_DNA"/>
</dbReference>
<comment type="caution">
    <text evidence="2">The sequence shown here is derived from an EMBL/GenBank/DDBJ whole genome shotgun (WGS) entry which is preliminary data.</text>
</comment>
<protein>
    <recommendedName>
        <fullName evidence="4">BED-type domain-containing protein</fullName>
    </recommendedName>
</protein>
<name>A0AAV6LAU1_9ERIC</name>
<feature type="compositionally biased region" description="Polar residues" evidence="1">
    <location>
        <begin position="15"/>
        <end position="25"/>
    </location>
</feature>
<proteinExistence type="predicted"/>
<evidence type="ECO:0000313" key="3">
    <source>
        <dbReference type="Proteomes" id="UP000823749"/>
    </source>
</evidence>
<feature type="region of interest" description="Disordered" evidence="1">
    <location>
        <begin position="1"/>
        <end position="25"/>
    </location>
</feature>
<dbReference type="AlphaFoldDB" id="A0AAV6LAU1"/>
<evidence type="ECO:0000256" key="1">
    <source>
        <dbReference type="SAM" id="MobiDB-lite"/>
    </source>
</evidence>
<organism evidence="2 3">
    <name type="scientific">Rhododendron griersonianum</name>
    <dbReference type="NCBI Taxonomy" id="479676"/>
    <lineage>
        <taxon>Eukaryota</taxon>
        <taxon>Viridiplantae</taxon>
        <taxon>Streptophyta</taxon>
        <taxon>Embryophyta</taxon>
        <taxon>Tracheophyta</taxon>
        <taxon>Spermatophyta</taxon>
        <taxon>Magnoliopsida</taxon>
        <taxon>eudicotyledons</taxon>
        <taxon>Gunneridae</taxon>
        <taxon>Pentapetalae</taxon>
        <taxon>asterids</taxon>
        <taxon>Ericales</taxon>
        <taxon>Ericaceae</taxon>
        <taxon>Ericoideae</taxon>
        <taxon>Rhodoreae</taxon>
        <taxon>Rhododendron</taxon>
    </lineage>
</organism>
<feature type="compositionally biased region" description="Low complexity" evidence="1">
    <location>
        <begin position="1"/>
        <end position="14"/>
    </location>
</feature>
<evidence type="ECO:0008006" key="4">
    <source>
        <dbReference type="Google" id="ProtNLM"/>
    </source>
</evidence>
<dbReference type="Proteomes" id="UP000823749">
    <property type="component" value="Chromosome 2"/>
</dbReference>
<keyword evidence="3" id="KW-1185">Reference proteome</keyword>
<reference evidence="2" key="1">
    <citation type="submission" date="2020-08" db="EMBL/GenBank/DDBJ databases">
        <title>Plant Genome Project.</title>
        <authorList>
            <person name="Zhang R.-G."/>
        </authorList>
    </citation>
    <scope>NUCLEOTIDE SEQUENCE</scope>
    <source>
        <strain evidence="2">WSP0</strain>
        <tissue evidence="2">Leaf</tissue>
    </source>
</reference>
<sequence>MDSSDTGSSVSSSSQPNEGDTNNPLWSYVTKVEKLSDSGGNTLWQCNFCGVVKKSSYIRVKGHLLKLSNGIGPCKNVTNELLASMKKLEAEAKAKMKDNAPKKVPLPPFYLAWYVKW</sequence>
<accession>A0AAV6LAU1</accession>